<dbReference type="AlphaFoldDB" id="A0A381PEE1"/>
<dbReference type="GO" id="GO:0006099">
    <property type="term" value="P:tricarboxylic acid cycle"/>
    <property type="evidence" value="ECO:0007669"/>
    <property type="project" value="InterPro"/>
</dbReference>
<dbReference type="HAMAP" id="MF_00595">
    <property type="entry name" value="PEPcase_type1"/>
    <property type="match status" value="1"/>
</dbReference>
<dbReference type="SUPFAM" id="SSF51621">
    <property type="entry name" value="Phosphoenolpyruvate/pyruvate domain"/>
    <property type="match status" value="1"/>
</dbReference>
<evidence type="ECO:0000256" key="6">
    <source>
        <dbReference type="ARBA" id="ARBA00023300"/>
    </source>
</evidence>
<comment type="catalytic activity">
    <reaction evidence="7">
        <text>oxaloacetate + phosphate = phosphoenolpyruvate + hydrogencarbonate</text>
        <dbReference type="Rhea" id="RHEA:28370"/>
        <dbReference type="ChEBI" id="CHEBI:16452"/>
        <dbReference type="ChEBI" id="CHEBI:17544"/>
        <dbReference type="ChEBI" id="CHEBI:43474"/>
        <dbReference type="ChEBI" id="CHEBI:58702"/>
        <dbReference type="EC" id="4.1.1.31"/>
    </reaction>
</comment>
<evidence type="ECO:0000313" key="8">
    <source>
        <dbReference type="EMBL" id="SUZ65371.1"/>
    </source>
</evidence>
<evidence type="ECO:0000256" key="4">
    <source>
        <dbReference type="ARBA" id="ARBA00022842"/>
    </source>
</evidence>
<dbReference type="Gene3D" id="1.20.1440.90">
    <property type="entry name" value="Phosphoenolpyruvate/pyruvate domain"/>
    <property type="match status" value="1"/>
</dbReference>
<keyword evidence="4" id="KW-0460">Magnesium</keyword>
<sequence>MSLATPVTPDRGSEPSDTALRSDIRRLGHQLGNTLVRQHGESLLDAVERVRTLTRNLRDQGSNEDVTAELHELFDDTDVAHAILLVRAFTVYFHLANVAEQVHRIEDLNSGSPNFANQFEETVQALADSGIAPQEISNLVARAELRPVFTAHPTEASRRAILDKLAMVSRLIEQRSESRRTEADRRRIDRRIEELVEAIWQTDELRHVRPEPLDEARAVLYYLDLTVREAVPELLDEMQAALRSIGQALPADRVPIRFGSWVGGDRDGNPNVSPATTDLVLGLQRRRALEILVDEVGALGHELSVSTRVHEVSDELREAVDADRPVLKDVQGRIDWSEPYRVRCEAIRRRLVASADGDTSRRGYRTPAHLDADLEVIERSLRENSGELLADGILSRVRRILQVIGFHFATLDIREHSDRHHEALATLFAANDLDYVGTSDADRADLLAAELASRRPLAPPSTPDDAGALALFRTLRTIMDRDGDAVIESYIISMTQGVEDVLAPVVLAREVGLVDLAHDTARLGFVPLFETIDDLRSIGPTLRALFAVEPYRQIVDLRGGTQEVMVGYSDSNKDGGITTSQWEIHKALRAIRDVSTDTGIPIRVFHGRGGTIGRGGGPTHASILSQPNGVLDGEVKFTEQGEVIADKYGHPEIARRNLDLAFTAVLEASLAHKSPRHDEGTITRWYSIMDGMANDAHAAYRRFVETPGLVEYFTTSTPVEELGEMNIGSRPARRRGATAGIADLRAIPWVFGWTQSRQIIPGWFGAGSGLAACRAAGHGDEMRRMFEDWHFFRTFISNVEMTLTKTDLTIARHYVERLVDPSLHHLFDTVVDEYHRTVGEVRAITGEDLLAEKPMLRRTLAVRDAYLDPINVLQVEMLHRSRAGEVSEELQRGLLLTINGIAAGMRNTG</sequence>
<dbReference type="GO" id="GO:0015977">
    <property type="term" value="P:carbon fixation"/>
    <property type="evidence" value="ECO:0007669"/>
    <property type="project" value="UniProtKB-KW"/>
</dbReference>
<dbReference type="PROSITE" id="PS00393">
    <property type="entry name" value="PEPCASE_2"/>
    <property type="match status" value="1"/>
</dbReference>
<dbReference type="GO" id="GO:0008964">
    <property type="term" value="F:phosphoenolpyruvate carboxylase activity"/>
    <property type="evidence" value="ECO:0007669"/>
    <property type="project" value="UniProtKB-EC"/>
</dbReference>
<dbReference type="InterPro" id="IPR015813">
    <property type="entry name" value="Pyrv/PenolPyrv_kinase-like_dom"/>
</dbReference>
<name>A0A381PEE1_9ZZZZ</name>
<reference evidence="8" key="1">
    <citation type="submission" date="2018-05" db="EMBL/GenBank/DDBJ databases">
        <authorList>
            <person name="Lanie J.A."/>
            <person name="Ng W.-L."/>
            <person name="Kazmierczak K.M."/>
            <person name="Andrzejewski T.M."/>
            <person name="Davidsen T.M."/>
            <person name="Wayne K.J."/>
            <person name="Tettelin H."/>
            <person name="Glass J.I."/>
            <person name="Rusch D."/>
            <person name="Podicherti R."/>
            <person name="Tsui H.-C.T."/>
            <person name="Winkler M.E."/>
        </authorList>
    </citation>
    <scope>NUCLEOTIDE SEQUENCE</scope>
</reference>
<keyword evidence="5" id="KW-0456">Lyase</keyword>
<dbReference type="InterPro" id="IPR033129">
    <property type="entry name" value="PEPCASE_His_AS"/>
</dbReference>
<organism evidence="8">
    <name type="scientific">marine metagenome</name>
    <dbReference type="NCBI Taxonomy" id="408172"/>
    <lineage>
        <taxon>unclassified sequences</taxon>
        <taxon>metagenomes</taxon>
        <taxon>ecological metagenomes</taxon>
    </lineage>
</organism>
<dbReference type="EMBL" id="UINC01000958">
    <property type="protein sequence ID" value="SUZ65371.1"/>
    <property type="molecule type" value="Genomic_DNA"/>
</dbReference>
<dbReference type="NCBIfam" id="NF000584">
    <property type="entry name" value="PRK00009.1"/>
    <property type="match status" value="1"/>
</dbReference>
<dbReference type="PROSITE" id="PS00781">
    <property type="entry name" value="PEPCASE_1"/>
    <property type="match status" value="1"/>
</dbReference>
<dbReference type="PANTHER" id="PTHR30523:SF6">
    <property type="entry name" value="PHOSPHOENOLPYRUVATE CARBOXYLASE"/>
    <property type="match status" value="1"/>
</dbReference>
<dbReference type="PANTHER" id="PTHR30523">
    <property type="entry name" value="PHOSPHOENOLPYRUVATE CARBOXYLASE"/>
    <property type="match status" value="1"/>
</dbReference>
<comment type="cofactor">
    <cofactor evidence="1">
        <name>Mg(2+)</name>
        <dbReference type="ChEBI" id="CHEBI:18420"/>
    </cofactor>
</comment>
<dbReference type="InterPro" id="IPR021135">
    <property type="entry name" value="PEP_COase"/>
</dbReference>
<proteinExistence type="inferred from homology"/>
<evidence type="ECO:0000256" key="7">
    <source>
        <dbReference type="ARBA" id="ARBA00048995"/>
    </source>
</evidence>
<evidence type="ECO:0000256" key="3">
    <source>
        <dbReference type="ARBA" id="ARBA00012305"/>
    </source>
</evidence>
<dbReference type="Pfam" id="PF00311">
    <property type="entry name" value="PEPcase"/>
    <property type="match status" value="1"/>
</dbReference>
<evidence type="ECO:0000256" key="2">
    <source>
        <dbReference type="ARBA" id="ARBA00008346"/>
    </source>
</evidence>
<dbReference type="EC" id="4.1.1.31" evidence="3"/>
<gene>
    <name evidence="8" type="ORF">METZ01_LOCUS18225</name>
</gene>
<comment type="similarity">
    <text evidence="2">Belongs to the PEPCase type 1 family.</text>
</comment>
<dbReference type="InterPro" id="IPR018129">
    <property type="entry name" value="PEP_COase_Lys_AS"/>
</dbReference>
<dbReference type="GO" id="GO:0005829">
    <property type="term" value="C:cytosol"/>
    <property type="evidence" value="ECO:0007669"/>
    <property type="project" value="TreeGrafter"/>
</dbReference>
<evidence type="ECO:0000256" key="1">
    <source>
        <dbReference type="ARBA" id="ARBA00001946"/>
    </source>
</evidence>
<dbReference type="PRINTS" id="PR00150">
    <property type="entry name" value="PEPCARBXLASE"/>
</dbReference>
<evidence type="ECO:0000256" key="5">
    <source>
        <dbReference type="ARBA" id="ARBA00023239"/>
    </source>
</evidence>
<protein>
    <recommendedName>
        <fullName evidence="3">phosphoenolpyruvate carboxylase</fullName>
        <ecNumber evidence="3">4.1.1.31</ecNumber>
    </recommendedName>
</protein>
<keyword evidence="6" id="KW-0120">Carbon dioxide fixation</keyword>
<dbReference type="InterPro" id="IPR022805">
    <property type="entry name" value="PEP_COase_bac/pln-type"/>
</dbReference>
<accession>A0A381PEE1</accession>